<proteinExistence type="inferred from homology"/>
<evidence type="ECO:0000256" key="6">
    <source>
        <dbReference type="RuleBase" id="RU000488"/>
    </source>
</evidence>
<dbReference type="SUPFAM" id="SSF103506">
    <property type="entry name" value="Mitochondrial carrier"/>
    <property type="match status" value="1"/>
</dbReference>
<dbReference type="InterPro" id="IPR005919">
    <property type="entry name" value="Pmev_kin_anim"/>
</dbReference>
<evidence type="ECO:0000256" key="3">
    <source>
        <dbReference type="ARBA" id="ARBA00022692"/>
    </source>
</evidence>
<protein>
    <recommendedName>
        <fullName evidence="9">Phosphomevalonate kinase</fullName>
    </recommendedName>
</protein>
<dbReference type="GO" id="GO:0016020">
    <property type="term" value="C:membrane"/>
    <property type="evidence" value="ECO:0007669"/>
    <property type="project" value="UniProtKB-SubCell"/>
</dbReference>
<dbReference type="InterPro" id="IPR018108">
    <property type="entry name" value="MCP_transmembrane"/>
</dbReference>
<reference evidence="7" key="1">
    <citation type="submission" date="2023-07" db="EMBL/GenBank/DDBJ databases">
        <title>Chromosome-level genome assembly of Artemia franciscana.</title>
        <authorList>
            <person name="Jo E."/>
        </authorList>
    </citation>
    <scope>NUCLEOTIDE SEQUENCE</scope>
    <source>
        <tissue evidence="7">Whole body</tissue>
    </source>
</reference>
<keyword evidence="3 5" id="KW-0812">Transmembrane</keyword>
<evidence type="ECO:0008006" key="9">
    <source>
        <dbReference type="Google" id="ProtNLM"/>
    </source>
</evidence>
<dbReference type="Gene3D" id="1.50.40.10">
    <property type="entry name" value="Mitochondrial carrier domain"/>
    <property type="match status" value="2"/>
</dbReference>
<accession>A0AA88KZT5</accession>
<keyword evidence="8" id="KW-1185">Reference proteome</keyword>
<dbReference type="Gene3D" id="3.40.50.300">
    <property type="entry name" value="P-loop containing nucleotide triphosphate hydrolases"/>
    <property type="match status" value="1"/>
</dbReference>
<evidence type="ECO:0000313" key="7">
    <source>
        <dbReference type="EMBL" id="KAK2713623.1"/>
    </source>
</evidence>
<keyword evidence="4 5" id="KW-0472">Membrane</keyword>
<evidence type="ECO:0000256" key="2">
    <source>
        <dbReference type="ARBA" id="ARBA00006375"/>
    </source>
</evidence>
<evidence type="ECO:0000256" key="1">
    <source>
        <dbReference type="ARBA" id="ARBA00004141"/>
    </source>
</evidence>
<keyword evidence="6" id="KW-0813">Transport</keyword>
<dbReference type="GO" id="GO:0004631">
    <property type="term" value="F:phosphomevalonate kinase activity"/>
    <property type="evidence" value="ECO:0007669"/>
    <property type="project" value="InterPro"/>
</dbReference>
<organism evidence="7 8">
    <name type="scientific">Artemia franciscana</name>
    <name type="common">Brine shrimp</name>
    <name type="synonym">Artemia sanfranciscana</name>
    <dbReference type="NCBI Taxonomy" id="6661"/>
    <lineage>
        <taxon>Eukaryota</taxon>
        <taxon>Metazoa</taxon>
        <taxon>Ecdysozoa</taxon>
        <taxon>Arthropoda</taxon>
        <taxon>Crustacea</taxon>
        <taxon>Branchiopoda</taxon>
        <taxon>Anostraca</taxon>
        <taxon>Artemiidae</taxon>
        <taxon>Artemia</taxon>
    </lineage>
</organism>
<dbReference type="PANTHER" id="PTHR46314:SF2">
    <property type="entry name" value="SOLUTE CARRIER FAMILY 25 MEMBER 44"/>
    <property type="match status" value="1"/>
</dbReference>
<comment type="subcellular location">
    <subcellularLocation>
        <location evidence="1">Membrane</location>
        <topology evidence="1">Multi-pass membrane protein</topology>
    </subcellularLocation>
</comment>
<name>A0AA88KZT5_ARTSF</name>
<feature type="repeat" description="Solcar" evidence="5">
    <location>
        <begin position="27"/>
        <end position="112"/>
    </location>
</feature>
<dbReference type="AlphaFoldDB" id="A0AA88KZT5"/>
<evidence type="ECO:0000313" key="8">
    <source>
        <dbReference type="Proteomes" id="UP001187531"/>
    </source>
</evidence>
<evidence type="ECO:0000256" key="5">
    <source>
        <dbReference type="PROSITE-ProRule" id="PRU00282"/>
    </source>
</evidence>
<dbReference type="GO" id="GO:0009083">
    <property type="term" value="P:branched-chain amino acid catabolic process"/>
    <property type="evidence" value="ECO:0007669"/>
    <property type="project" value="InterPro"/>
</dbReference>
<dbReference type="Pfam" id="PF04275">
    <property type="entry name" value="P-mevalo_kinase"/>
    <property type="match status" value="1"/>
</dbReference>
<dbReference type="InterPro" id="IPR023395">
    <property type="entry name" value="MCP_dom_sf"/>
</dbReference>
<feature type="repeat" description="Solcar" evidence="5">
    <location>
        <begin position="120"/>
        <end position="230"/>
    </location>
</feature>
<dbReference type="EMBL" id="JAVRJZ010000014">
    <property type="protein sequence ID" value="KAK2713623.1"/>
    <property type="molecule type" value="Genomic_DNA"/>
</dbReference>
<comment type="similarity">
    <text evidence="2 6">Belongs to the mitochondrial carrier (TC 2.A.29) family.</text>
</comment>
<dbReference type="Proteomes" id="UP001187531">
    <property type="component" value="Unassembled WGS sequence"/>
</dbReference>
<gene>
    <name evidence="7" type="ORF">QYM36_009484</name>
</gene>
<dbReference type="GO" id="GO:0015658">
    <property type="term" value="F:branched-chain amino acid transmembrane transporter activity"/>
    <property type="evidence" value="ECO:0007669"/>
    <property type="project" value="InterPro"/>
</dbReference>
<dbReference type="GO" id="GO:0005739">
    <property type="term" value="C:mitochondrion"/>
    <property type="evidence" value="ECO:0007669"/>
    <property type="project" value="InterPro"/>
</dbReference>
<sequence length="554" mass="63731">MEREMAVSYVPGIETDPYIRTIEWEMMDKSKFFSLNVTSSFIVRTFLYPFTVIKTRLQIQKGSEIYKGTFDAFRKITKYEGTKGFYKGFWVNSFTIISGSCYVLTYENVRHLLHSYDVRDAQIKALVAGGSASLVGQTIIVPVDIISQHLMLMGQFKNQYSGKKKISIPTNSIVVETDGKSKFGITSSLIKEIYKTDGLRGFYRGYIASLCTYVPNSALWWSFYQFYQDQLHIILPFGVPLMMQQVMAAMLGGLTTTVLINPIDIVRARLQIGFMGYTHDSEILVPDTLSWLHLEAKEPLLCRGAEYYVLSVIKLLPICQEKLAELKEETLKDPQLRVLWKMVEAVFREAGAPQSYVVQTKANRQYHQNRKHMKVPTDEKVLVQTLVACQIGNERSVLLRLAAPIKYKWAQEKGLDYQKLLDNSDYKERYRYEMVKWGECVRTKDPGYFCRAAIEMNNADSKDIWIVTDCRRRSDLAFFRTKYGNIVKSVKVKATEEVRTSRGWVFTAGIDDAETECDMDTVTDFDFTIENNGDFSDIKDIFEEIVALMRKVLN</sequence>
<dbReference type="PROSITE" id="PS50920">
    <property type="entry name" value="SOLCAR"/>
    <property type="match status" value="2"/>
</dbReference>
<dbReference type="Pfam" id="PF00153">
    <property type="entry name" value="Mito_carr"/>
    <property type="match status" value="2"/>
</dbReference>
<dbReference type="PANTHER" id="PTHR46314">
    <property type="entry name" value="SOLUTE CARRIER FAMILY 25 MEMBER 44"/>
    <property type="match status" value="1"/>
</dbReference>
<dbReference type="InterPro" id="IPR042164">
    <property type="entry name" value="SLC25A44"/>
</dbReference>
<comment type="caution">
    <text evidence="7">The sequence shown here is derived from an EMBL/GenBank/DDBJ whole genome shotgun (WGS) entry which is preliminary data.</text>
</comment>
<dbReference type="InterPro" id="IPR027417">
    <property type="entry name" value="P-loop_NTPase"/>
</dbReference>
<dbReference type="GO" id="GO:0006695">
    <property type="term" value="P:cholesterol biosynthetic process"/>
    <property type="evidence" value="ECO:0007669"/>
    <property type="project" value="InterPro"/>
</dbReference>
<evidence type="ECO:0000256" key="4">
    <source>
        <dbReference type="ARBA" id="ARBA00023136"/>
    </source>
</evidence>